<dbReference type="PROSITE" id="PS00688">
    <property type="entry name" value="SIGMA54_INTERACT_3"/>
    <property type="match status" value="1"/>
</dbReference>
<evidence type="ECO:0000256" key="4">
    <source>
        <dbReference type="ARBA" id="ARBA00023163"/>
    </source>
</evidence>
<dbReference type="PRINTS" id="PR01590">
    <property type="entry name" value="HTHFIS"/>
</dbReference>
<dbReference type="Pfam" id="PF25601">
    <property type="entry name" value="AAA_lid_14"/>
    <property type="match status" value="1"/>
</dbReference>
<dbReference type="InterPro" id="IPR014264">
    <property type="entry name" value="PEP-CTERM_resp_reg"/>
</dbReference>
<dbReference type="Pfam" id="PF00158">
    <property type="entry name" value="Sigma54_activat"/>
    <property type="match status" value="1"/>
</dbReference>
<dbReference type="GO" id="GO:0000160">
    <property type="term" value="P:phosphorelay signal transduction system"/>
    <property type="evidence" value="ECO:0007669"/>
    <property type="project" value="InterPro"/>
</dbReference>
<accession>A4BSK9</accession>
<feature type="domain" description="Sigma-54 factor interaction" evidence="6">
    <location>
        <begin position="147"/>
        <end position="376"/>
    </location>
</feature>
<keyword evidence="1" id="KW-0547">Nucleotide-binding</keyword>
<keyword evidence="2" id="KW-0067">ATP-binding</keyword>
<dbReference type="PROSITE" id="PS00675">
    <property type="entry name" value="SIGMA54_INTERACT_1"/>
    <property type="match status" value="1"/>
</dbReference>
<dbReference type="EMBL" id="AAOF01000010">
    <property type="protein sequence ID" value="EAR21279.1"/>
    <property type="molecule type" value="Genomic_DNA"/>
</dbReference>
<proteinExistence type="predicted"/>
<feature type="modified residue" description="4-aspartylphosphate" evidence="5">
    <location>
        <position position="54"/>
    </location>
</feature>
<evidence type="ECO:0000256" key="2">
    <source>
        <dbReference type="ARBA" id="ARBA00022840"/>
    </source>
</evidence>
<dbReference type="FunFam" id="3.40.50.300:FF:000006">
    <property type="entry name" value="DNA-binding transcriptional regulator NtrC"/>
    <property type="match status" value="1"/>
</dbReference>
<dbReference type="Pfam" id="PF02954">
    <property type="entry name" value="HTH_8"/>
    <property type="match status" value="1"/>
</dbReference>
<dbReference type="GO" id="GO:0043565">
    <property type="term" value="F:sequence-specific DNA binding"/>
    <property type="evidence" value="ECO:0007669"/>
    <property type="project" value="InterPro"/>
</dbReference>
<dbReference type="InterPro" id="IPR027417">
    <property type="entry name" value="P-loop_NTPase"/>
</dbReference>
<evidence type="ECO:0000313" key="9">
    <source>
        <dbReference type="Proteomes" id="UP000003374"/>
    </source>
</evidence>
<evidence type="ECO:0000256" key="5">
    <source>
        <dbReference type="PROSITE-ProRule" id="PRU00169"/>
    </source>
</evidence>
<dbReference type="SMART" id="SM00448">
    <property type="entry name" value="REC"/>
    <property type="match status" value="1"/>
</dbReference>
<dbReference type="InterPro" id="IPR011006">
    <property type="entry name" value="CheY-like_superfamily"/>
</dbReference>
<dbReference type="RefSeq" id="WP_005001471.1">
    <property type="nucleotide sequence ID" value="NZ_CH672427.1"/>
</dbReference>
<reference evidence="8 9" key="1">
    <citation type="submission" date="2006-02" db="EMBL/GenBank/DDBJ databases">
        <authorList>
            <person name="Waterbury J."/>
            <person name="Ferriera S."/>
            <person name="Johnson J."/>
            <person name="Kravitz S."/>
            <person name="Halpern A."/>
            <person name="Remington K."/>
            <person name="Beeson K."/>
            <person name="Tran B."/>
            <person name="Rogers Y.-H."/>
            <person name="Friedman R."/>
            <person name="Venter J.C."/>
        </authorList>
    </citation>
    <scope>NUCLEOTIDE SEQUENCE [LARGE SCALE GENOMIC DNA]</scope>
    <source>
        <strain evidence="8 9">Nb-231</strain>
    </source>
</reference>
<organism evidence="8 9">
    <name type="scientific">Nitrococcus mobilis Nb-231</name>
    <dbReference type="NCBI Taxonomy" id="314278"/>
    <lineage>
        <taxon>Bacteria</taxon>
        <taxon>Pseudomonadati</taxon>
        <taxon>Pseudomonadota</taxon>
        <taxon>Gammaproteobacteria</taxon>
        <taxon>Chromatiales</taxon>
        <taxon>Ectothiorhodospiraceae</taxon>
        <taxon>Nitrococcus</taxon>
    </lineage>
</organism>
<dbReference type="Gene3D" id="3.40.50.300">
    <property type="entry name" value="P-loop containing nucleotide triphosphate hydrolases"/>
    <property type="match status" value="1"/>
</dbReference>
<dbReference type="InterPro" id="IPR002197">
    <property type="entry name" value="HTH_Fis"/>
</dbReference>
<dbReference type="OrthoDB" id="9804019at2"/>
<dbReference type="InterPro" id="IPR058031">
    <property type="entry name" value="AAA_lid_NorR"/>
</dbReference>
<evidence type="ECO:0000256" key="1">
    <source>
        <dbReference type="ARBA" id="ARBA00022741"/>
    </source>
</evidence>
<dbReference type="AlphaFoldDB" id="A4BSK9"/>
<dbReference type="InterPro" id="IPR003593">
    <property type="entry name" value="AAA+_ATPase"/>
</dbReference>
<feature type="domain" description="Response regulatory" evidence="7">
    <location>
        <begin position="7"/>
        <end position="124"/>
    </location>
</feature>
<keyword evidence="5" id="KW-0597">Phosphoprotein</keyword>
<dbReference type="PROSITE" id="PS50045">
    <property type="entry name" value="SIGMA54_INTERACT_4"/>
    <property type="match status" value="1"/>
</dbReference>
<dbReference type="Gene3D" id="3.40.50.2300">
    <property type="match status" value="1"/>
</dbReference>
<dbReference type="HOGENOM" id="CLU_000445_0_6_6"/>
<dbReference type="SUPFAM" id="SSF46689">
    <property type="entry name" value="Homeodomain-like"/>
    <property type="match status" value="1"/>
</dbReference>
<dbReference type="InterPro" id="IPR002078">
    <property type="entry name" value="Sigma_54_int"/>
</dbReference>
<dbReference type="PROSITE" id="PS50110">
    <property type="entry name" value="RESPONSE_REGULATORY"/>
    <property type="match status" value="1"/>
</dbReference>
<protein>
    <submittedName>
        <fullName evidence="8">Two Component Transcriptional Regulator, Fis family protein</fullName>
    </submittedName>
</protein>
<dbReference type="InterPro" id="IPR001789">
    <property type="entry name" value="Sig_transdc_resp-reg_receiver"/>
</dbReference>
<dbReference type="SUPFAM" id="SSF52540">
    <property type="entry name" value="P-loop containing nucleoside triphosphate hydrolases"/>
    <property type="match status" value="1"/>
</dbReference>
<dbReference type="SUPFAM" id="SSF52172">
    <property type="entry name" value="CheY-like"/>
    <property type="match status" value="1"/>
</dbReference>
<dbReference type="STRING" id="314278.NB231_08480"/>
<dbReference type="Gene3D" id="1.10.10.60">
    <property type="entry name" value="Homeodomain-like"/>
    <property type="match status" value="1"/>
</dbReference>
<dbReference type="Proteomes" id="UP000003374">
    <property type="component" value="Unassembled WGS sequence"/>
</dbReference>
<sequence>MAKSHPKLLIVEDDPGLQRQLKWCFREYHVLMASTRQEALRIVDLHEPPVVLLDLGLPPDAANASEGLRALEEILVRSRHTKVIVVTGHDERETALRAVAAGAYDFYQKPVDADVLRLIVDRAKNLYELQQEHRRLIEAPRSPLEGIVATSPQMLQVCRMIERVAPVNATVLLMGESGTGKEVLARALHRLSPRQAERFVAINCASIPDTLLESELFGYERGAFTGANRQTEGKIEYANRGTLFLDEIGDLPLALQAKLLRFLQERVIERLGGRGEIPVDVRVVCATNRDLKTMLEEGEFREDLYYRLSEITVAIPPLRERDGDATLLAHAFLRKYAERDRRSLRGFSPDALAAIEAYEWPGNVRELENILRRAVIMAEYNSIMAADLALPCSETEISSLRLREAREQVEQRTVSRALGQANGNLARAAELLGISRPTLYSLLSKYGLKGTVAVD</sequence>
<dbReference type="GO" id="GO:0005524">
    <property type="term" value="F:ATP binding"/>
    <property type="evidence" value="ECO:0007669"/>
    <property type="project" value="UniProtKB-KW"/>
</dbReference>
<gene>
    <name evidence="8" type="ORF">NB231_08480</name>
</gene>
<keyword evidence="9" id="KW-1185">Reference proteome</keyword>
<evidence type="ECO:0000259" key="6">
    <source>
        <dbReference type="PROSITE" id="PS50045"/>
    </source>
</evidence>
<evidence type="ECO:0000256" key="3">
    <source>
        <dbReference type="ARBA" id="ARBA00023015"/>
    </source>
</evidence>
<comment type="caution">
    <text evidence="8">The sequence shown here is derived from an EMBL/GenBank/DDBJ whole genome shotgun (WGS) entry which is preliminary data.</text>
</comment>
<dbReference type="PANTHER" id="PTHR32071:SF113">
    <property type="entry name" value="ALGINATE BIOSYNTHESIS TRANSCRIPTIONAL REGULATORY PROTEIN ALGB"/>
    <property type="match status" value="1"/>
</dbReference>
<dbReference type="InterPro" id="IPR009057">
    <property type="entry name" value="Homeodomain-like_sf"/>
</dbReference>
<evidence type="ECO:0000313" key="8">
    <source>
        <dbReference type="EMBL" id="EAR21279.1"/>
    </source>
</evidence>
<dbReference type="InterPro" id="IPR025662">
    <property type="entry name" value="Sigma_54_int_dom_ATP-bd_1"/>
</dbReference>
<dbReference type="InterPro" id="IPR025944">
    <property type="entry name" value="Sigma_54_int_dom_CS"/>
</dbReference>
<dbReference type="Pfam" id="PF00072">
    <property type="entry name" value="Response_reg"/>
    <property type="match status" value="1"/>
</dbReference>
<dbReference type="GO" id="GO:0006355">
    <property type="term" value="P:regulation of DNA-templated transcription"/>
    <property type="evidence" value="ECO:0007669"/>
    <property type="project" value="InterPro"/>
</dbReference>
<evidence type="ECO:0000259" key="7">
    <source>
        <dbReference type="PROSITE" id="PS50110"/>
    </source>
</evidence>
<dbReference type="eggNOG" id="COG2204">
    <property type="taxonomic scope" value="Bacteria"/>
</dbReference>
<dbReference type="Gene3D" id="1.10.8.60">
    <property type="match status" value="1"/>
</dbReference>
<dbReference type="NCBIfam" id="TIGR02915">
    <property type="entry name" value="PEP_resp_reg"/>
    <property type="match status" value="1"/>
</dbReference>
<keyword evidence="4" id="KW-0804">Transcription</keyword>
<dbReference type="PANTHER" id="PTHR32071">
    <property type="entry name" value="TRANSCRIPTIONAL REGULATORY PROTEIN"/>
    <property type="match status" value="1"/>
</dbReference>
<keyword evidence="3" id="KW-0805">Transcription regulation</keyword>
<dbReference type="SMART" id="SM00382">
    <property type="entry name" value="AAA"/>
    <property type="match status" value="1"/>
</dbReference>
<dbReference type="CDD" id="cd00009">
    <property type="entry name" value="AAA"/>
    <property type="match status" value="1"/>
</dbReference>
<name>A4BSK9_9GAMM</name>